<protein>
    <submittedName>
        <fullName evidence="10">Predicted RNA binding protein YcfA, dsRBD-like fold, HicA-like mRNA interferase family</fullName>
    </submittedName>
</protein>
<evidence type="ECO:0000256" key="1">
    <source>
        <dbReference type="ARBA" id="ARBA00006620"/>
    </source>
</evidence>
<organism evidence="10">
    <name type="scientific">Candidatus Kentrum sp. SD</name>
    <dbReference type="NCBI Taxonomy" id="2126332"/>
    <lineage>
        <taxon>Bacteria</taxon>
        <taxon>Pseudomonadati</taxon>
        <taxon>Pseudomonadota</taxon>
        <taxon>Gammaproteobacteria</taxon>
        <taxon>Candidatus Kentrum</taxon>
    </lineage>
</organism>
<evidence type="ECO:0000313" key="9">
    <source>
        <dbReference type="EMBL" id="VFK37142.1"/>
    </source>
</evidence>
<feature type="region of interest" description="Disordered" evidence="8">
    <location>
        <begin position="67"/>
        <end position="99"/>
    </location>
</feature>
<dbReference type="InterPro" id="IPR012933">
    <property type="entry name" value="HicA_mRNA_interferase"/>
</dbReference>
<dbReference type="Pfam" id="PF07927">
    <property type="entry name" value="HicA_toxin"/>
    <property type="match status" value="1"/>
</dbReference>
<keyword evidence="5" id="KW-0378">Hydrolase</keyword>
<keyword evidence="6" id="KW-0694">RNA-binding</keyword>
<dbReference type="EMBL" id="CAADFR010000011">
    <property type="protein sequence ID" value="VFK37142.1"/>
    <property type="molecule type" value="Genomic_DNA"/>
</dbReference>
<dbReference type="GO" id="GO:0016787">
    <property type="term" value="F:hydrolase activity"/>
    <property type="evidence" value="ECO:0007669"/>
    <property type="project" value="UniProtKB-KW"/>
</dbReference>
<evidence type="ECO:0000313" key="10">
    <source>
        <dbReference type="EMBL" id="VFK39763.1"/>
    </source>
</evidence>
<dbReference type="AlphaFoldDB" id="A0A450YE71"/>
<dbReference type="EMBL" id="CAADHB010000026">
    <property type="protein sequence ID" value="VFK78808.1"/>
    <property type="molecule type" value="Genomic_DNA"/>
</dbReference>
<evidence type="ECO:0000256" key="7">
    <source>
        <dbReference type="ARBA" id="ARBA00023016"/>
    </source>
</evidence>
<keyword evidence="4" id="KW-0255">Endonuclease</keyword>
<sequence>MPKFPVDAPNRQVVKTLRILGFRLVREGNHIAMERMNADGASTPLTMPNHPTIKGSTLRTILTQAGIPRDDLPQGIQSDVKRRLKKARSGQGTNPNMEFGNIGSSGFMLGFAPHLYPG</sequence>
<gene>
    <name evidence="11" type="ORF">BECKSD772D_GA0070982_102616</name>
    <name evidence="10" type="ORF">BECKSD772E_GA0070983_100433</name>
    <name evidence="9" type="ORF">BECKSD772F_GA0070984_10117</name>
</gene>
<comment type="similarity">
    <text evidence="1">Belongs to the HicA mRNA interferase family.</text>
</comment>
<keyword evidence="2" id="KW-1277">Toxin-antitoxin system</keyword>
<reference evidence="10" key="1">
    <citation type="submission" date="2019-02" db="EMBL/GenBank/DDBJ databases">
        <authorList>
            <person name="Gruber-Vodicka R. H."/>
            <person name="Seah K. B. B."/>
        </authorList>
    </citation>
    <scope>NUCLEOTIDE SEQUENCE</scope>
    <source>
        <strain evidence="11">BECK_S127</strain>
        <strain evidence="10">BECK_S1320</strain>
        <strain evidence="9">BECK_S1321</strain>
    </source>
</reference>
<evidence type="ECO:0000256" key="5">
    <source>
        <dbReference type="ARBA" id="ARBA00022801"/>
    </source>
</evidence>
<dbReference type="InterPro" id="IPR038570">
    <property type="entry name" value="HicA_sf"/>
</dbReference>
<evidence type="ECO:0000256" key="3">
    <source>
        <dbReference type="ARBA" id="ARBA00022722"/>
    </source>
</evidence>
<dbReference type="SUPFAM" id="SSF54786">
    <property type="entry name" value="YcfA/nrd intein domain"/>
    <property type="match status" value="1"/>
</dbReference>
<dbReference type="EMBL" id="CAADFU010000004">
    <property type="protein sequence ID" value="VFK39763.1"/>
    <property type="molecule type" value="Genomic_DNA"/>
</dbReference>
<accession>A0A450YE71</accession>
<evidence type="ECO:0000256" key="4">
    <source>
        <dbReference type="ARBA" id="ARBA00022759"/>
    </source>
</evidence>
<dbReference type="GO" id="GO:0003729">
    <property type="term" value="F:mRNA binding"/>
    <property type="evidence" value="ECO:0007669"/>
    <property type="project" value="InterPro"/>
</dbReference>
<evidence type="ECO:0000256" key="2">
    <source>
        <dbReference type="ARBA" id="ARBA00022649"/>
    </source>
</evidence>
<proteinExistence type="inferred from homology"/>
<name>A0A450YE71_9GAMM</name>
<evidence type="ECO:0000256" key="6">
    <source>
        <dbReference type="ARBA" id="ARBA00022884"/>
    </source>
</evidence>
<keyword evidence="3" id="KW-0540">Nuclease</keyword>
<dbReference type="Gene3D" id="3.30.920.30">
    <property type="entry name" value="Hypothetical protein"/>
    <property type="match status" value="1"/>
</dbReference>
<keyword evidence="7" id="KW-0346">Stress response</keyword>
<evidence type="ECO:0000256" key="8">
    <source>
        <dbReference type="SAM" id="MobiDB-lite"/>
    </source>
</evidence>
<dbReference type="GO" id="GO:0004519">
    <property type="term" value="F:endonuclease activity"/>
    <property type="evidence" value="ECO:0007669"/>
    <property type="project" value="UniProtKB-KW"/>
</dbReference>
<evidence type="ECO:0000313" key="11">
    <source>
        <dbReference type="EMBL" id="VFK78808.1"/>
    </source>
</evidence>